<dbReference type="RefSeq" id="WP_235432337.1">
    <property type="nucleotide sequence ID" value="NZ_HF570958.1"/>
</dbReference>
<keyword evidence="1" id="KW-0560">Oxidoreductase</keyword>
<protein>
    <submittedName>
        <fullName evidence="4">Putative dehydrogenase</fullName>
    </submittedName>
</protein>
<sequence length="322" mass="34404">MSDGWLRILAYSSLAYRGPMVTVSVPDTYWAERIDGMAGIEIVVDDLRSRGPRAEDIEVAVPPYLGGWDTGLMAGMPSLELVQLFTAGYETVAPHVPDGVVLANAAGVHEASTSELAVALALAALRGIPRFVRAQEEGDWLPQAMYPALADRRVLILGYGAIGRAVAARMAPFEVHLTAVASRAHGGDGHVGHVHGIDELPDLLPQQDVVVVIVPLSPSTERLVDDAFLSRMPDGSVLVNVARGRVADTDALLRHAGRITLALDVTDPEPLPADHPLWHAPGVLISPHTGGSTSAFFPRAERLLRTQLERYLAGSDLVNVVN</sequence>
<dbReference type="AlphaFoldDB" id="A0A077LZY9"/>
<dbReference type="GO" id="GO:0016491">
    <property type="term" value="F:oxidoreductase activity"/>
    <property type="evidence" value="ECO:0007669"/>
    <property type="project" value="UniProtKB-KW"/>
</dbReference>
<evidence type="ECO:0000256" key="2">
    <source>
        <dbReference type="ARBA" id="ARBA00023027"/>
    </source>
</evidence>
<dbReference type="Proteomes" id="UP000035721">
    <property type="component" value="Unassembled WGS sequence"/>
</dbReference>
<gene>
    <name evidence="4" type="ORF">BN12_490006</name>
</gene>
<organism evidence="4 5">
    <name type="scientific">Nostocoides japonicum T1-X7</name>
    <dbReference type="NCBI Taxonomy" id="1194083"/>
    <lineage>
        <taxon>Bacteria</taxon>
        <taxon>Bacillati</taxon>
        <taxon>Actinomycetota</taxon>
        <taxon>Actinomycetes</taxon>
        <taxon>Micrococcales</taxon>
        <taxon>Intrasporangiaceae</taxon>
        <taxon>Nostocoides</taxon>
    </lineage>
</organism>
<evidence type="ECO:0000259" key="3">
    <source>
        <dbReference type="Pfam" id="PF02826"/>
    </source>
</evidence>
<dbReference type="PANTHER" id="PTHR43333">
    <property type="entry name" value="2-HACID_DH_C DOMAIN-CONTAINING PROTEIN"/>
    <property type="match status" value="1"/>
</dbReference>
<evidence type="ECO:0000256" key="1">
    <source>
        <dbReference type="ARBA" id="ARBA00023002"/>
    </source>
</evidence>
<dbReference type="EMBL" id="CAJB01000380">
    <property type="protein sequence ID" value="CCH79568.1"/>
    <property type="molecule type" value="Genomic_DNA"/>
</dbReference>
<proteinExistence type="predicted"/>
<dbReference type="STRING" id="1194083.BN12_490006"/>
<dbReference type="CDD" id="cd12166">
    <property type="entry name" value="2-Hacid_dh_7"/>
    <property type="match status" value="1"/>
</dbReference>
<dbReference type="SUPFAM" id="SSF52283">
    <property type="entry name" value="Formate/glycerate dehydrogenase catalytic domain-like"/>
    <property type="match status" value="1"/>
</dbReference>
<dbReference type="Gene3D" id="3.40.50.720">
    <property type="entry name" value="NAD(P)-binding Rossmann-like Domain"/>
    <property type="match status" value="2"/>
</dbReference>
<dbReference type="PANTHER" id="PTHR43333:SF1">
    <property type="entry name" value="D-ISOMER SPECIFIC 2-HYDROXYACID DEHYDROGENASE NAD-BINDING DOMAIN-CONTAINING PROTEIN"/>
    <property type="match status" value="1"/>
</dbReference>
<comment type="caution">
    <text evidence="4">The sequence shown here is derived from an EMBL/GenBank/DDBJ whole genome shotgun (WGS) entry which is preliminary data.</text>
</comment>
<name>A0A077LZY9_9MICO</name>
<evidence type="ECO:0000313" key="4">
    <source>
        <dbReference type="EMBL" id="CCH79568.1"/>
    </source>
</evidence>
<dbReference type="GO" id="GO:0051287">
    <property type="term" value="F:NAD binding"/>
    <property type="evidence" value="ECO:0007669"/>
    <property type="project" value="InterPro"/>
</dbReference>
<dbReference type="InterPro" id="IPR036291">
    <property type="entry name" value="NAD(P)-bd_dom_sf"/>
</dbReference>
<evidence type="ECO:0000313" key="5">
    <source>
        <dbReference type="Proteomes" id="UP000035721"/>
    </source>
</evidence>
<reference evidence="4 5" key="1">
    <citation type="journal article" date="2013" name="ISME J.">
        <title>A metabolic model for members of the genus Tetrasphaera involved in enhanced biological phosphorus removal.</title>
        <authorList>
            <person name="Kristiansen R."/>
            <person name="Nguyen H.T.T."/>
            <person name="Saunders A.M."/>
            <person name="Nielsen J.L."/>
            <person name="Wimmer R."/>
            <person name="Le V.Q."/>
            <person name="McIlroy S.J."/>
            <person name="Petrovski S."/>
            <person name="Seviour R.J."/>
            <person name="Calteau A."/>
            <person name="Nielsen K.L."/>
            <person name="Nielsen P.H."/>
        </authorList>
    </citation>
    <scope>NUCLEOTIDE SEQUENCE [LARGE SCALE GENOMIC DNA]</scope>
    <source>
        <strain evidence="4 5">T1-X7</strain>
    </source>
</reference>
<dbReference type="SUPFAM" id="SSF51735">
    <property type="entry name" value="NAD(P)-binding Rossmann-fold domains"/>
    <property type="match status" value="1"/>
</dbReference>
<keyword evidence="2" id="KW-0520">NAD</keyword>
<dbReference type="InterPro" id="IPR006140">
    <property type="entry name" value="D-isomer_DH_NAD-bd"/>
</dbReference>
<dbReference type="Pfam" id="PF02826">
    <property type="entry name" value="2-Hacid_dh_C"/>
    <property type="match status" value="1"/>
</dbReference>
<accession>A0A077LZY9</accession>
<keyword evidence="5" id="KW-1185">Reference proteome</keyword>
<feature type="domain" description="D-isomer specific 2-hydroxyacid dehydrogenase NAD-binding" evidence="3">
    <location>
        <begin position="118"/>
        <end position="290"/>
    </location>
</feature>